<feature type="domain" description="Transcription elongation factor GreA/GreB C-terminal" evidence="1">
    <location>
        <begin position="54"/>
        <end position="129"/>
    </location>
</feature>
<dbReference type="PANTHER" id="PTHR30437">
    <property type="entry name" value="TRANSCRIPTION ELONGATION FACTOR GREA"/>
    <property type="match status" value="1"/>
</dbReference>
<dbReference type="InterPro" id="IPR001437">
    <property type="entry name" value="Tscrpt_elong_fac_GreA/B_C"/>
</dbReference>
<sequence>MSQMPHPPPILIDADKLAFYESLAEGLETRFPDLAERFLEELSRAEIRPAGNLPADVVDLGRQVTYVDETTGREQTVTLVRPEEADITSGRAAVNTPVGIALLGLRKGASFNWQARDGRDHQLKILSVS</sequence>
<dbReference type="NCBIfam" id="NF004396">
    <property type="entry name" value="PRK05753.1"/>
    <property type="match status" value="1"/>
</dbReference>
<dbReference type="AlphaFoldDB" id="A0A3S3U961"/>
<comment type="caution">
    <text evidence="2">The sequence shown here is derived from an EMBL/GenBank/DDBJ whole genome shotgun (WGS) entry which is preliminary data.</text>
</comment>
<keyword evidence="2" id="KW-0418">Kinase</keyword>
<gene>
    <name evidence="2" type="ORF">EP867_08710</name>
</gene>
<keyword evidence="2" id="KW-0808">Transferase</keyword>
<dbReference type="SUPFAM" id="SSF54534">
    <property type="entry name" value="FKBP-like"/>
    <property type="match status" value="1"/>
</dbReference>
<dbReference type="RefSeq" id="WP_128488219.1">
    <property type="nucleotide sequence ID" value="NZ_JBHLXB010000017.1"/>
</dbReference>
<dbReference type="GO" id="GO:0032784">
    <property type="term" value="P:regulation of DNA-templated transcription elongation"/>
    <property type="evidence" value="ECO:0007669"/>
    <property type="project" value="InterPro"/>
</dbReference>
<dbReference type="EMBL" id="SBLC01000009">
    <property type="protein sequence ID" value="RWY41803.1"/>
    <property type="molecule type" value="Genomic_DNA"/>
</dbReference>
<name>A0A3S3U961_9RHOB</name>
<dbReference type="PANTHER" id="PTHR30437:SF5">
    <property type="entry name" value="REGULATOR OF NUCLEOSIDE DIPHOSPHATE KINASE"/>
    <property type="match status" value="1"/>
</dbReference>
<dbReference type="Gene3D" id="3.10.50.30">
    <property type="entry name" value="Transcription elongation factor, GreA/GreB, C-terminal domain"/>
    <property type="match status" value="1"/>
</dbReference>
<keyword evidence="3" id="KW-1185">Reference proteome</keyword>
<dbReference type="GO" id="GO:0003677">
    <property type="term" value="F:DNA binding"/>
    <property type="evidence" value="ECO:0007669"/>
    <property type="project" value="InterPro"/>
</dbReference>
<dbReference type="InterPro" id="IPR023459">
    <property type="entry name" value="Tscrpt_elong_fac_GreA/B_fam"/>
</dbReference>
<dbReference type="Proteomes" id="UP000287168">
    <property type="component" value="Unassembled WGS sequence"/>
</dbReference>
<dbReference type="GO" id="GO:0006354">
    <property type="term" value="P:DNA-templated transcription elongation"/>
    <property type="evidence" value="ECO:0007669"/>
    <property type="project" value="TreeGrafter"/>
</dbReference>
<dbReference type="GO" id="GO:0016301">
    <property type="term" value="F:kinase activity"/>
    <property type="evidence" value="ECO:0007669"/>
    <property type="project" value="UniProtKB-KW"/>
</dbReference>
<proteinExistence type="predicted"/>
<protein>
    <submittedName>
        <fullName evidence="2">Nucleoside diphosphate kinase regulator</fullName>
    </submittedName>
</protein>
<dbReference type="GO" id="GO:0070063">
    <property type="term" value="F:RNA polymerase binding"/>
    <property type="evidence" value="ECO:0007669"/>
    <property type="project" value="InterPro"/>
</dbReference>
<organism evidence="2 3">
    <name type="scientific">Falsigemmobacter intermedius</name>
    <dbReference type="NCBI Taxonomy" id="1553448"/>
    <lineage>
        <taxon>Bacteria</taxon>
        <taxon>Pseudomonadati</taxon>
        <taxon>Pseudomonadota</taxon>
        <taxon>Alphaproteobacteria</taxon>
        <taxon>Rhodobacterales</taxon>
        <taxon>Paracoccaceae</taxon>
        <taxon>Falsigemmobacter</taxon>
    </lineage>
</organism>
<evidence type="ECO:0000259" key="1">
    <source>
        <dbReference type="Pfam" id="PF01272"/>
    </source>
</evidence>
<dbReference type="Pfam" id="PF01272">
    <property type="entry name" value="GreA_GreB"/>
    <property type="match status" value="1"/>
</dbReference>
<accession>A0A3S3U961</accession>
<evidence type="ECO:0000313" key="3">
    <source>
        <dbReference type="Proteomes" id="UP000287168"/>
    </source>
</evidence>
<evidence type="ECO:0000313" key="2">
    <source>
        <dbReference type="EMBL" id="RWY41803.1"/>
    </source>
</evidence>
<reference evidence="2 3" key="1">
    <citation type="journal article" date="2015" name="Int. J. Syst. Evol. Microbiol.">
        <title>Gemmobacter intermedius sp. nov., isolated from a white stork (Ciconia ciconia).</title>
        <authorList>
            <person name="Kampfer P."/>
            <person name="Jerzak L."/>
            <person name="Wilharm G."/>
            <person name="Golke J."/>
            <person name="Busse H.J."/>
            <person name="Glaeser S.P."/>
        </authorList>
    </citation>
    <scope>NUCLEOTIDE SEQUENCE [LARGE SCALE GENOMIC DNA]</scope>
    <source>
        <strain evidence="2 3">119/4</strain>
    </source>
</reference>
<dbReference type="InterPro" id="IPR036953">
    <property type="entry name" value="GreA/GreB_C_sf"/>
</dbReference>
<dbReference type="OrthoDB" id="192847at2"/>